<proteinExistence type="predicted"/>
<name>A0A6J5YIQ0_9ZZZZ</name>
<dbReference type="SUPFAM" id="SSF51735">
    <property type="entry name" value="NAD(P)-binding Rossmann-fold domains"/>
    <property type="match status" value="1"/>
</dbReference>
<dbReference type="Gene3D" id="3.40.50.720">
    <property type="entry name" value="NAD(P)-binding Rossmann-like Domain"/>
    <property type="match status" value="1"/>
</dbReference>
<dbReference type="AlphaFoldDB" id="A0A6J5YIQ0"/>
<dbReference type="InterPro" id="IPR036291">
    <property type="entry name" value="NAD(P)-bd_dom_sf"/>
</dbReference>
<evidence type="ECO:0000313" key="1">
    <source>
        <dbReference type="EMBL" id="CAB4324626.1"/>
    </source>
</evidence>
<dbReference type="Pfam" id="PF13561">
    <property type="entry name" value="adh_short_C2"/>
    <property type="match status" value="1"/>
</dbReference>
<organism evidence="1">
    <name type="scientific">freshwater metagenome</name>
    <dbReference type="NCBI Taxonomy" id="449393"/>
    <lineage>
        <taxon>unclassified sequences</taxon>
        <taxon>metagenomes</taxon>
        <taxon>ecological metagenomes</taxon>
    </lineage>
</organism>
<protein>
    <submittedName>
        <fullName evidence="1">Unannotated protein</fullName>
    </submittedName>
</protein>
<dbReference type="EMBL" id="CAEMXZ010000182">
    <property type="protein sequence ID" value="CAB4324626.1"/>
    <property type="molecule type" value="Genomic_DNA"/>
</dbReference>
<accession>A0A6J5YIQ0</accession>
<gene>
    <name evidence="1" type="ORF">UFOPK1392_02402</name>
</gene>
<dbReference type="InterPro" id="IPR002347">
    <property type="entry name" value="SDR_fam"/>
</dbReference>
<reference evidence="1" key="1">
    <citation type="submission" date="2020-05" db="EMBL/GenBank/DDBJ databases">
        <authorList>
            <person name="Chiriac C."/>
            <person name="Salcher M."/>
            <person name="Ghai R."/>
            <person name="Kavagutti S V."/>
        </authorList>
    </citation>
    <scope>NUCLEOTIDE SEQUENCE</scope>
</reference>
<sequence length="229" mass="23395">MTALIIGDSGIAHGIAHAIAAGTLAQNRAVVALTDTDVLDDPELAARALALLIGDESVELVVFAHLDPTGFVSAALTDVTEQAWDQACERSLRQAFVALQQVYSLVADGTPVVVVLPNVGAVGVAGLVPLCSAVEGIRVMAKAVARRWGARSITVNTIEVDLATFMLGGADDPEAAALLPRVPVLGAPALPVAPILDDVMGLIGFFASPAGQAVTGAFLMADRGTVMLP</sequence>